<keyword evidence="3" id="KW-1185">Reference proteome</keyword>
<protein>
    <submittedName>
        <fullName evidence="2">Uncharacterized protein</fullName>
    </submittedName>
</protein>
<dbReference type="VEuPathDB" id="FungiDB:LCOR_02614.1"/>
<dbReference type="AlphaFoldDB" id="A0A068RMT9"/>
<feature type="compositionally biased region" description="Acidic residues" evidence="1">
    <location>
        <begin position="26"/>
        <end position="40"/>
    </location>
</feature>
<evidence type="ECO:0000313" key="3">
    <source>
        <dbReference type="Proteomes" id="UP000027586"/>
    </source>
</evidence>
<evidence type="ECO:0000313" key="2">
    <source>
        <dbReference type="EMBL" id="CDH50942.1"/>
    </source>
</evidence>
<dbReference type="EMBL" id="CBTN010000008">
    <property type="protein sequence ID" value="CDH50942.1"/>
    <property type="molecule type" value="Genomic_DNA"/>
</dbReference>
<reference evidence="2" key="1">
    <citation type="submission" date="2013-08" db="EMBL/GenBank/DDBJ databases">
        <title>Gene expansion shapes genome architecture in the human pathogen Lichtheimia corymbifera: an evolutionary genomics analysis in the ancient terrestrial Mucorales (Mucoromycotina).</title>
        <authorList>
            <person name="Schwartze V.U."/>
            <person name="Winter S."/>
            <person name="Shelest E."/>
            <person name="Marcet-Houben M."/>
            <person name="Horn F."/>
            <person name="Wehner S."/>
            <person name="Hoffmann K."/>
            <person name="Riege K."/>
            <person name="Sammeth M."/>
            <person name="Nowrousian M."/>
            <person name="Valiante V."/>
            <person name="Linde J."/>
            <person name="Jacobsen I.D."/>
            <person name="Marz M."/>
            <person name="Brakhage A.A."/>
            <person name="Gabaldon T."/>
            <person name="Bocker S."/>
            <person name="Voigt K."/>
        </authorList>
    </citation>
    <scope>NUCLEOTIDE SEQUENCE [LARGE SCALE GENOMIC DNA]</scope>
    <source>
        <strain evidence="2">FSU 9682</strain>
    </source>
</reference>
<organism evidence="2 3">
    <name type="scientific">Lichtheimia corymbifera JMRC:FSU:9682</name>
    <dbReference type="NCBI Taxonomy" id="1263082"/>
    <lineage>
        <taxon>Eukaryota</taxon>
        <taxon>Fungi</taxon>
        <taxon>Fungi incertae sedis</taxon>
        <taxon>Mucoromycota</taxon>
        <taxon>Mucoromycotina</taxon>
        <taxon>Mucoromycetes</taxon>
        <taxon>Mucorales</taxon>
        <taxon>Lichtheimiaceae</taxon>
        <taxon>Lichtheimia</taxon>
    </lineage>
</organism>
<comment type="caution">
    <text evidence="2">The sequence shown here is derived from an EMBL/GenBank/DDBJ whole genome shotgun (WGS) entry which is preliminary data.</text>
</comment>
<evidence type="ECO:0000256" key="1">
    <source>
        <dbReference type="SAM" id="MobiDB-lite"/>
    </source>
</evidence>
<name>A0A068RMT9_9FUNG</name>
<feature type="region of interest" description="Disordered" evidence="1">
    <location>
        <begin position="18"/>
        <end position="40"/>
    </location>
</feature>
<proteinExistence type="predicted"/>
<dbReference type="OrthoDB" id="10646051at2759"/>
<sequence>MMGGWPYFVSDDAVQQNFDNDREHVGEEEEGHAPVNDDEDWWHNEIGSPGPISLQYTPEKPKLLLQQIDRLETSCSLTMSCTPVSKLSPYHPELLNEQRNDQFRTDDIDIDFAIKLWMEDCKTRSSTKYEDVDPDLSAGFVMPGRCASKAPFAWVELWVERVIIFFRYLGSMSRVVFSWCEDHAQAHQLTQRTRKDMEQRD</sequence>
<accession>A0A068RMT9</accession>
<dbReference type="Proteomes" id="UP000027586">
    <property type="component" value="Unassembled WGS sequence"/>
</dbReference>
<gene>
    <name evidence="2" type="ORF">LCOR_02614.1</name>
</gene>